<protein>
    <submittedName>
        <fullName evidence="1">Uncharacterized protein</fullName>
    </submittedName>
</protein>
<comment type="caution">
    <text evidence="1">The sequence shown here is derived from an EMBL/GenBank/DDBJ whole genome shotgun (WGS) entry which is preliminary data.</text>
</comment>
<dbReference type="EMBL" id="JASCZI010273071">
    <property type="protein sequence ID" value="MED6224167.1"/>
    <property type="molecule type" value="Genomic_DNA"/>
</dbReference>
<gene>
    <name evidence="1" type="ORF">PIB30_081297</name>
</gene>
<accession>A0ABU6ZQD8</accession>
<proteinExistence type="predicted"/>
<sequence>MASILVPAAPRQDDIPVGAEHSSDINLMNDDRWHIATALNLEARIPLEHRPRILHARRNSNVMAPPKALMRFFREARFGQAVMLTDFHF</sequence>
<evidence type="ECO:0000313" key="2">
    <source>
        <dbReference type="Proteomes" id="UP001341840"/>
    </source>
</evidence>
<organism evidence="1 2">
    <name type="scientific">Stylosanthes scabra</name>
    <dbReference type="NCBI Taxonomy" id="79078"/>
    <lineage>
        <taxon>Eukaryota</taxon>
        <taxon>Viridiplantae</taxon>
        <taxon>Streptophyta</taxon>
        <taxon>Embryophyta</taxon>
        <taxon>Tracheophyta</taxon>
        <taxon>Spermatophyta</taxon>
        <taxon>Magnoliopsida</taxon>
        <taxon>eudicotyledons</taxon>
        <taxon>Gunneridae</taxon>
        <taxon>Pentapetalae</taxon>
        <taxon>rosids</taxon>
        <taxon>fabids</taxon>
        <taxon>Fabales</taxon>
        <taxon>Fabaceae</taxon>
        <taxon>Papilionoideae</taxon>
        <taxon>50 kb inversion clade</taxon>
        <taxon>dalbergioids sensu lato</taxon>
        <taxon>Dalbergieae</taxon>
        <taxon>Pterocarpus clade</taxon>
        <taxon>Stylosanthes</taxon>
    </lineage>
</organism>
<dbReference type="Proteomes" id="UP001341840">
    <property type="component" value="Unassembled WGS sequence"/>
</dbReference>
<name>A0ABU6ZQD8_9FABA</name>
<keyword evidence="2" id="KW-1185">Reference proteome</keyword>
<evidence type="ECO:0000313" key="1">
    <source>
        <dbReference type="EMBL" id="MED6224167.1"/>
    </source>
</evidence>
<reference evidence="1 2" key="1">
    <citation type="journal article" date="2023" name="Plants (Basel)">
        <title>Bridging the Gap: Combining Genomics and Transcriptomics Approaches to Understand Stylosanthes scabra, an Orphan Legume from the Brazilian Caatinga.</title>
        <authorList>
            <person name="Ferreira-Neto J.R.C."/>
            <person name="da Silva M.D."/>
            <person name="Binneck E."/>
            <person name="de Melo N.F."/>
            <person name="da Silva R.H."/>
            <person name="de Melo A.L.T.M."/>
            <person name="Pandolfi V."/>
            <person name="Bustamante F.O."/>
            <person name="Brasileiro-Vidal A.C."/>
            <person name="Benko-Iseppon A.M."/>
        </authorList>
    </citation>
    <scope>NUCLEOTIDE SEQUENCE [LARGE SCALE GENOMIC DNA]</scope>
    <source>
        <tissue evidence="1">Leaves</tissue>
    </source>
</reference>